<comment type="caution">
    <text evidence="2">The sequence shown here is derived from an EMBL/GenBank/DDBJ whole genome shotgun (WGS) entry which is preliminary data.</text>
</comment>
<evidence type="ECO:0000256" key="1">
    <source>
        <dbReference type="SAM" id="Phobius"/>
    </source>
</evidence>
<dbReference type="Proteomes" id="UP000604046">
    <property type="component" value="Unassembled WGS sequence"/>
</dbReference>
<feature type="transmembrane region" description="Helical" evidence="1">
    <location>
        <begin position="35"/>
        <end position="57"/>
    </location>
</feature>
<keyword evidence="1" id="KW-0472">Membrane</keyword>
<evidence type="ECO:0000313" key="3">
    <source>
        <dbReference type="Proteomes" id="UP000604046"/>
    </source>
</evidence>
<keyword evidence="1" id="KW-0812">Transmembrane</keyword>
<gene>
    <name evidence="2" type="primary">ppiA</name>
    <name evidence="2" type="ORF">SNAT2548_LOCUS16806</name>
</gene>
<feature type="transmembrane region" description="Helical" evidence="1">
    <location>
        <begin position="94"/>
        <end position="113"/>
    </location>
</feature>
<dbReference type="EMBL" id="CAJNDS010002091">
    <property type="protein sequence ID" value="CAE7320610.1"/>
    <property type="molecule type" value="Genomic_DNA"/>
</dbReference>
<keyword evidence="1" id="KW-1133">Transmembrane helix</keyword>
<feature type="transmembrane region" description="Helical" evidence="1">
    <location>
        <begin position="63"/>
        <end position="82"/>
    </location>
</feature>
<evidence type="ECO:0000313" key="2">
    <source>
        <dbReference type="EMBL" id="CAE7320610.1"/>
    </source>
</evidence>
<sequence length="165" mass="18056">MAMPYSTFGQTGASAKFGTQAFVPGKRKRLNAMSVALNILLPTVAYGIVFWALAFRVHYENPHLAWAIAAFGLLVSAASFALSRFSRIVDSQPMWYAFFAVTLGLAVAMGAVLGDYTFRTTMEAALDFQNLSSYPAVDPARQKGQQLMDAGRVYFASDTKLDFTK</sequence>
<protein>
    <submittedName>
        <fullName evidence="2">PpiA protein</fullName>
    </submittedName>
</protein>
<organism evidence="2 3">
    <name type="scientific">Symbiodinium natans</name>
    <dbReference type="NCBI Taxonomy" id="878477"/>
    <lineage>
        <taxon>Eukaryota</taxon>
        <taxon>Sar</taxon>
        <taxon>Alveolata</taxon>
        <taxon>Dinophyceae</taxon>
        <taxon>Suessiales</taxon>
        <taxon>Symbiodiniaceae</taxon>
        <taxon>Symbiodinium</taxon>
    </lineage>
</organism>
<dbReference type="AlphaFoldDB" id="A0A812NPH6"/>
<keyword evidence="3" id="KW-1185">Reference proteome</keyword>
<name>A0A812NPH6_9DINO</name>
<proteinExistence type="predicted"/>
<reference evidence="2" key="1">
    <citation type="submission" date="2021-02" db="EMBL/GenBank/DDBJ databases">
        <authorList>
            <person name="Dougan E. K."/>
            <person name="Rhodes N."/>
            <person name="Thang M."/>
            <person name="Chan C."/>
        </authorList>
    </citation>
    <scope>NUCLEOTIDE SEQUENCE</scope>
</reference>
<accession>A0A812NPH6</accession>